<dbReference type="EMBL" id="CM039172">
    <property type="protein sequence ID" value="KAH9784733.1"/>
    <property type="molecule type" value="Genomic_DNA"/>
</dbReference>
<sequence>MAGKPLMHAVQYNSYGGGAADLKHVELPVPTPSKDEVLLKLEATALNPVDWKIQKGQLRPFLPRKFPCIPATDVAGEVVGVGSEVKIFKAGDKVVAFLNYLVTNGGGLAEFAVAKESSTVARPSEVSAAEGSGLPVAGLTAHQALTQSAGVKLDGSGQQKNILVTAASGGVGHYAVQLAKLGNTHVTASCGARNIEFVKSLGADEVLDYKTPDGAALKSPSGRKYDAVIHCATGIPWSTFEPNLGTNGKVIDITPGPSAMLTFALKKLTFSKKQLVPLLLIPKRENLDFLVKLVKEGKLKTVINSKHPLSKAEDAWAESIDGHATGKIIDKAYGKCAVSSCNYFQPDAVIRSFVCIRRYVVQVICGFGWIQPLDPAMGTTVGRIQWLDPAVEPLLFLCMLIHLTKLTKHGLRPHGLHSLYNLVSVSLLSSYNLKSPETINDTACQVSALLHKPNWQQNDILKSLVSHMPPHVASQVILLHGENTELGVRFFKWVCKQSTYCYDVNSRIHLLNFVVSCSLYGVAHKAIIELIKECSDSKDDILKLIVALDGLSKDGFKLNYPCYSCLLMSLAKLDLGFVAYAVFVKLVADGFVLSAIDYRSVINALCKSGLVRAGEMFLCRVLKHGFCLDTHICTSLVLGHCRGNDLKEAFKVFDVMSKEDSYRPNSVTFTTLIHVLCEVGRLDEAFSLKDEMCEKGWQPSTRTYTVLIKALCDISLTDKALSLFDEMVVKRCKPNAHTYTVLIDRLCREGKIDEANGMCGKMLQDGHFPGVVTYNVLINGYCKQGRIIAAFELLALMEKRTCKPNIRTYNELMEGLCRMNKSYKAVHLLKRVVDGGLFPDEITYNILVDGFCREGQLDIALKIFNSMSIFGLVPDGFTFTSIIDGLCKLGKPELANGFFGLMVKKGISPDEATITALADGHCKNGKTGEALMIFERMVQNTDLKTPHVLNSFLDVLCKENKLKEEYAMFGKILKFGLVPSVVTYTILVDGLFRAGNIALAMSMIEVMKLAGCPPNVHTYTVIINGLCQRGRFKEAEMLLFKMFDLGVSPNHITYSILVRAHASTGRLDHAFKIVSFMVANGCQLNSNVYSALLAGLVSSNKASGVLSISTSCHSDAGSSRLEHDDDDYERSSKNFLREMDVEHAFRLRDRIESCGGSTTDFYNFLVVELCRAGRIVEADRVTKDIMKSGVFPAKAITSIIGCYCKERKYDDCLEFMNLILESGFVPSFESHCTVIQGLQSEGRNKQAKNLVSDLFRYNGIEEKAAVLPYIEFLLTGDELGKSVDLLNLIDQVHYRQRPVI</sequence>
<evidence type="ECO:0000313" key="1">
    <source>
        <dbReference type="EMBL" id="KAH9784733.1"/>
    </source>
</evidence>
<name>A0ACB8MGH2_CITSI</name>
<reference evidence="2" key="1">
    <citation type="journal article" date="2023" name="Hortic. Res.">
        <title>A chromosome-level phased genome enabling allele-level studies in sweet orange: a case study on citrus Huanglongbing tolerance.</title>
        <authorList>
            <person name="Wu B."/>
            <person name="Yu Q."/>
            <person name="Deng Z."/>
            <person name="Duan Y."/>
            <person name="Luo F."/>
            <person name="Gmitter F. Jr."/>
        </authorList>
    </citation>
    <scope>NUCLEOTIDE SEQUENCE [LARGE SCALE GENOMIC DNA]</scope>
    <source>
        <strain evidence="2">cv. Valencia</strain>
    </source>
</reference>
<comment type="caution">
    <text evidence="1">The sequence shown here is derived from an EMBL/GenBank/DDBJ whole genome shotgun (WGS) entry which is preliminary data.</text>
</comment>
<keyword evidence="2" id="KW-1185">Reference proteome</keyword>
<gene>
    <name evidence="1" type="ORF">KPL71_009744</name>
</gene>
<accession>A0ACB8MGH2</accession>
<protein>
    <submittedName>
        <fullName evidence="1">Pentatricopeptide repeat-containing protein</fullName>
    </submittedName>
</protein>
<dbReference type="Proteomes" id="UP000829398">
    <property type="component" value="Chromosome 3"/>
</dbReference>
<evidence type="ECO:0000313" key="2">
    <source>
        <dbReference type="Proteomes" id="UP000829398"/>
    </source>
</evidence>
<proteinExistence type="predicted"/>
<organism evidence="1 2">
    <name type="scientific">Citrus sinensis</name>
    <name type="common">Sweet orange</name>
    <name type="synonym">Citrus aurantium var. sinensis</name>
    <dbReference type="NCBI Taxonomy" id="2711"/>
    <lineage>
        <taxon>Eukaryota</taxon>
        <taxon>Viridiplantae</taxon>
        <taxon>Streptophyta</taxon>
        <taxon>Embryophyta</taxon>
        <taxon>Tracheophyta</taxon>
        <taxon>Spermatophyta</taxon>
        <taxon>Magnoliopsida</taxon>
        <taxon>eudicotyledons</taxon>
        <taxon>Gunneridae</taxon>
        <taxon>Pentapetalae</taxon>
        <taxon>rosids</taxon>
        <taxon>malvids</taxon>
        <taxon>Sapindales</taxon>
        <taxon>Rutaceae</taxon>
        <taxon>Aurantioideae</taxon>
        <taxon>Citrus</taxon>
    </lineage>
</organism>